<protein>
    <submittedName>
        <fullName evidence="4">Uncharacterized protein</fullName>
    </submittedName>
</protein>
<dbReference type="EMBL" id="JBJJXI010000019">
    <property type="protein sequence ID" value="KAL3406174.1"/>
    <property type="molecule type" value="Genomic_DNA"/>
</dbReference>
<sequence length="363" mass="40950">MIPHRKIDYFLLLLLFSLESFAYLDGQDKSCYRVSTSGIYILIIERSPNYTTTDNKKISLTEHAYAAARANEITEEKQNARLRDELLRPESARCLHPRHGRVLAFFVVVAAIVVEWLRRFRFEFCLGCCIGGVLLGLGLVPGAPSHRPQRVQRPVVVVVVVVERRGFPADTGQASFHVPHRVQEAAPLSVRPRQGKLMRSRSYAFGLGKRGKQYAFGLGKRSNNGNAASEYEQQQQQQQLLQRLRPDQMQAALDYLSSNEDAYYDRSDSSSLGQSSDNWLDKRSVGAYNFGLGKRSPGSYYEPDEQRLLLPVKQLRNNKYVFGLGKRRLYDVLDSSGSSSSSSDSDDVEDLELELSDDEANSQ</sequence>
<feature type="chain" id="PRO_5044854302" evidence="3">
    <location>
        <begin position="27"/>
        <end position="363"/>
    </location>
</feature>
<proteinExistence type="predicted"/>
<feature type="compositionally biased region" description="Acidic residues" evidence="1">
    <location>
        <begin position="344"/>
        <end position="363"/>
    </location>
</feature>
<feature type="region of interest" description="Disordered" evidence="1">
    <location>
        <begin position="333"/>
        <end position="363"/>
    </location>
</feature>
<feature type="transmembrane region" description="Helical" evidence="2">
    <location>
        <begin position="124"/>
        <end position="143"/>
    </location>
</feature>
<feature type="signal peptide" evidence="3">
    <location>
        <begin position="1"/>
        <end position="26"/>
    </location>
</feature>
<evidence type="ECO:0000313" key="5">
    <source>
        <dbReference type="Proteomes" id="UP001627154"/>
    </source>
</evidence>
<feature type="transmembrane region" description="Helical" evidence="2">
    <location>
        <begin position="99"/>
        <end position="117"/>
    </location>
</feature>
<organism evidence="4 5">
    <name type="scientific">Trichogramma kaykai</name>
    <dbReference type="NCBI Taxonomy" id="54128"/>
    <lineage>
        <taxon>Eukaryota</taxon>
        <taxon>Metazoa</taxon>
        <taxon>Ecdysozoa</taxon>
        <taxon>Arthropoda</taxon>
        <taxon>Hexapoda</taxon>
        <taxon>Insecta</taxon>
        <taxon>Pterygota</taxon>
        <taxon>Neoptera</taxon>
        <taxon>Endopterygota</taxon>
        <taxon>Hymenoptera</taxon>
        <taxon>Apocrita</taxon>
        <taxon>Proctotrupomorpha</taxon>
        <taxon>Chalcidoidea</taxon>
        <taxon>Trichogrammatidae</taxon>
        <taxon>Trichogramma</taxon>
    </lineage>
</organism>
<evidence type="ECO:0000256" key="1">
    <source>
        <dbReference type="SAM" id="MobiDB-lite"/>
    </source>
</evidence>
<gene>
    <name evidence="4" type="ORF">TKK_001550</name>
</gene>
<feature type="compositionally biased region" description="Low complexity" evidence="1">
    <location>
        <begin position="333"/>
        <end position="343"/>
    </location>
</feature>
<keyword evidence="2" id="KW-0472">Membrane</keyword>
<accession>A0ABD2XMV5</accession>
<name>A0ABD2XMV5_9HYME</name>
<evidence type="ECO:0000313" key="4">
    <source>
        <dbReference type="EMBL" id="KAL3406174.1"/>
    </source>
</evidence>
<keyword evidence="2" id="KW-1133">Transmembrane helix</keyword>
<keyword evidence="5" id="KW-1185">Reference proteome</keyword>
<evidence type="ECO:0000256" key="3">
    <source>
        <dbReference type="SAM" id="SignalP"/>
    </source>
</evidence>
<dbReference type="AlphaFoldDB" id="A0ABD2XMV5"/>
<dbReference type="Proteomes" id="UP001627154">
    <property type="component" value="Unassembled WGS sequence"/>
</dbReference>
<reference evidence="4 5" key="1">
    <citation type="journal article" date="2024" name="bioRxiv">
        <title>A reference genome for Trichogramma kaykai: A tiny desert-dwelling parasitoid wasp with competing sex-ratio distorters.</title>
        <authorList>
            <person name="Culotta J."/>
            <person name="Lindsey A.R."/>
        </authorList>
    </citation>
    <scope>NUCLEOTIDE SEQUENCE [LARGE SCALE GENOMIC DNA]</scope>
    <source>
        <strain evidence="4 5">KSX58</strain>
    </source>
</reference>
<keyword evidence="3" id="KW-0732">Signal</keyword>
<evidence type="ECO:0000256" key="2">
    <source>
        <dbReference type="SAM" id="Phobius"/>
    </source>
</evidence>
<keyword evidence="2" id="KW-0812">Transmembrane</keyword>
<comment type="caution">
    <text evidence="4">The sequence shown here is derived from an EMBL/GenBank/DDBJ whole genome shotgun (WGS) entry which is preliminary data.</text>
</comment>